<keyword evidence="3 6" id="KW-1133">Transmembrane helix</keyword>
<dbReference type="PANTHER" id="PTHR23514:SF13">
    <property type="entry name" value="INNER MEMBRANE PROTEIN YBJJ"/>
    <property type="match status" value="1"/>
</dbReference>
<sequence length="441" mass="45667">MSETTPSPDARAEQATETESDAATPASDSAQAQAQAPAPAPARPRRELLAWRNAVFVIFLLSGLSIASWVARVPTVRDDLGLELDAVGYVIFGISAGSIIGLVCSALLLARLGARHGMVLSLSLVAAGLVLVGVGTTLVPSAPLVFFGLAVFGFGNGSVDVMMNVEGAASEKEIRKTLMPLMHAFFSFGTVVGAGLGALASALEVPVFWHLSIIAALIVAVAVVAVRFVPLREELGDDTHGAESHKPWRTRLRENLAVWGDVRLLLIGVIMLGMSFAEGSANDWLALAVVDGHGMDNTSGALIFGVFVTSMAIGRIIGGPVLDRFGRVPVLRVCATIGVLGLLLFILGSASWMLVLGTVLWGLGCALGFPVGMSAAADDPRRAAARVSAVAVIGYCAFLVGPPLLGVLGHAFGILNALLVLLALMVLAGLCAPAARERRAA</sequence>
<dbReference type="Proteomes" id="UP001596306">
    <property type="component" value="Unassembled WGS sequence"/>
</dbReference>
<feature type="transmembrane region" description="Helical" evidence="6">
    <location>
        <begin position="256"/>
        <end position="277"/>
    </location>
</feature>
<feature type="transmembrane region" description="Helical" evidence="6">
    <location>
        <begin position="53"/>
        <end position="71"/>
    </location>
</feature>
<feature type="transmembrane region" description="Helical" evidence="6">
    <location>
        <begin position="353"/>
        <end position="371"/>
    </location>
</feature>
<evidence type="ECO:0000256" key="4">
    <source>
        <dbReference type="ARBA" id="ARBA00023136"/>
    </source>
</evidence>
<dbReference type="InterPro" id="IPR051788">
    <property type="entry name" value="MFS_Transporter"/>
</dbReference>
<accession>A0ABW1VE61</accession>
<dbReference type="InterPro" id="IPR020846">
    <property type="entry name" value="MFS_dom"/>
</dbReference>
<dbReference type="PANTHER" id="PTHR23514">
    <property type="entry name" value="BYPASS OF STOP CODON PROTEIN 6"/>
    <property type="match status" value="1"/>
</dbReference>
<proteinExistence type="predicted"/>
<dbReference type="Gene3D" id="1.20.1250.20">
    <property type="entry name" value="MFS general substrate transporter like domains"/>
    <property type="match status" value="2"/>
</dbReference>
<feature type="domain" description="Major facilitator superfamily (MFS) profile" evidence="7">
    <location>
        <begin position="51"/>
        <end position="440"/>
    </location>
</feature>
<evidence type="ECO:0000256" key="2">
    <source>
        <dbReference type="ARBA" id="ARBA00022692"/>
    </source>
</evidence>
<evidence type="ECO:0000256" key="1">
    <source>
        <dbReference type="ARBA" id="ARBA00004651"/>
    </source>
</evidence>
<dbReference type="CDD" id="cd17393">
    <property type="entry name" value="MFS_MosC_like"/>
    <property type="match status" value="1"/>
</dbReference>
<reference evidence="9" key="1">
    <citation type="journal article" date="2019" name="Int. J. Syst. Evol. Microbiol.">
        <title>The Global Catalogue of Microorganisms (GCM) 10K type strain sequencing project: providing services to taxonomists for standard genome sequencing and annotation.</title>
        <authorList>
            <consortium name="The Broad Institute Genomics Platform"/>
            <consortium name="The Broad Institute Genome Sequencing Center for Infectious Disease"/>
            <person name="Wu L."/>
            <person name="Ma J."/>
        </authorList>
    </citation>
    <scope>NUCLEOTIDE SEQUENCE [LARGE SCALE GENOMIC DNA]</scope>
    <source>
        <strain evidence="9">CCUG 43304</strain>
    </source>
</reference>
<evidence type="ECO:0000256" key="6">
    <source>
        <dbReference type="SAM" id="Phobius"/>
    </source>
</evidence>
<dbReference type="EMBL" id="JBHSTP010000002">
    <property type="protein sequence ID" value="MFC6356383.1"/>
    <property type="molecule type" value="Genomic_DNA"/>
</dbReference>
<feature type="transmembrane region" description="Helical" evidence="6">
    <location>
        <begin position="383"/>
        <end position="405"/>
    </location>
</feature>
<name>A0ABW1VE61_9MICO</name>
<protein>
    <submittedName>
        <fullName evidence="8">MFS transporter</fullName>
    </submittedName>
</protein>
<evidence type="ECO:0000259" key="7">
    <source>
        <dbReference type="PROSITE" id="PS50850"/>
    </source>
</evidence>
<evidence type="ECO:0000256" key="5">
    <source>
        <dbReference type="SAM" id="MobiDB-lite"/>
    </source>
</evidence>
<feature type="transmembrane region" description="Helical" evidence="6">
    <location>
        <begin position="184"/>
        <end position="203"/>
    </location>
</feature>
<comment type="subcellular location">
    <subcellularLocation>
        <location evidence="1">Cell membrane</location>
        <topology evidence="1">Multi-pass membrane protein</topology>
    </subcellularLocation>
</comment>
<feature type="transmembrane region" description="Helical" evidence="6">
    <location>
        <begin position="86"/>
        <end position="110"/>
    </location>
</feature>
<feature type="transmembrane region" description="Helical" evidence="6">
    <location>
        <begin position="411"/>
        <end position="435"/>
    </location>
</feature>
<dbReference type="InterPro" id="IPR036259">
    <property type="entry name" value="MFS_trans_sf"/>
</dbReference>
<dbReference type="Pfam" id="PF07690">
    <property type="entry name" value="MFS_1"/>
    <property type="match status" value="1"/>
</dbReference>
<feature type="region of interest" description="Disordered" evidence="5">
    <location>
        <begin position="1"/>
        <end position="39"/>
    </location>
</feature>
<feature type="transmembrane region" description="Helical" evidence="6">
    <location>
        <begin position="144"/>
        <end position="163"/>
    </location>
</feature>
<dbReference type="PROSITE" id="PS50850">
    <property type="entry name" value="MFS"/>
    <property type="match status" value="1"/>
</dbReference>
<keyword evidence="9" id="KW-1185">Reference proteome</keyword>
<evidence type="ECO:0000313" key="8">
    <source>
        <dbReference type="EMBL" id="MFC6356383.1"/>
    </source>
</evidence>
<feature type="transmembrane region" description="Helical" evidence="6">
    <location>
        <begin position="297"/>
        <end position="318"/>
    </location>
</feature>
<evidence type="ECO:0000313" key="9">
    <source>
        <dbReference type="Proteomes" id="UP001596306"/>
    </source>
</evidence>
<feature type="transmembrane region" description="Helical" evidence="6">
    <location>
        <begin position="209"/>
        <end position="229"/>
    </location>
</feature>
<gene>
    <name evidence="8" type="ORF">ACFQB0_09715</name>
</gene>
<comment type="caution">
    <text evidence="8">The sequence shown here is derived from an EMBL/GenBank/DDBJ whole genome shotgun (WGS) entry which is preliminary data.</text>
</comment>
<keyword evidence="2 6" id="KW-0812">Transmembrane</keyword>
<feature type="transmembrane region" description="Helical" evidence="6">
    <location>
        <begin position="330"/>
        <end position="347"/>
    </location>
</feature>
<dbReference type="InterPro" id="IPR011701">
    <property type="entry name" value="MFS"/>
</dbReference>
<dbReference type="RefSeq" id="WP_386730727.1">
    <property type="nucleotide sequence ID" value="NZ_JBHSTP010000002.1"/>
</dbReference>
<dbReference type="SUPFAM" id="SSF103473">
    <property type="entry name" value="MFS general substrate transporter"/>
    <property type="match status" value="1"/>
</dbReference>
<keyword evidence="4 6" id="KW-0472">Membrane</keyword>
<evidence type="ECO:0000256" key="3">
    <source>
        <dbReference type="ARBA" id="ARBA00022989"/>
    </source>
</evidence>
<feature type="transmembrane region" description="Helical" evidence="6">
    <location>
        <begin position="117"/>
        <end position="138"/>
    </location>
</feature>
<organism evidence="8 9">
    <name type="scientific">Luethyella okanaganae</name>
    <dbReference type="NCBI Taxonomy" id="69372"/>
    <lineage>
        <taxon>Bacteria</taxon>
        <taxon>Bacillati</taxon>
        <taxon>Actinomycetota</taxon>
        <taxon>Actinomycetes</taxon>
        <taxon>Micrococcales</taxon>
        <taxon>Microbacteriaceae</taxon>
        <taxon>Luethyella</taxon>
    </lineage>
</organism>
<feature type="compositionally biased region" description="Low complexity" evidence="5">
    <location>
        <begin position="21"/>
        <end position="37"/>
    </location>
</feature>